<comment type="cofactor">
    <cofactor evidence="1">
        <name>FAD</name>
        <dbReference type="ChEBI" id="CHEBI:57692"/>
    </cofactor>
</comment>
<evidence type="ECO:0000313" key="8">
    <source>
        <dbReference type="Proteomes" id="UP000763557"/>
    </source>
</evidence>
<dbReference type="InterPro" id="IPR006311">
    <property type="entry name" value="TAT_signal"/>
</dbReference>
<dbReference type="Pfam" id="PF08031">
    <property type="entry name" value="BBE"/>
    <property type="match status" value="1"/>
</dbReference>
<feature type="domain" description="FAD-binding PCMH-type" evidence="6">
    <location>
        <begin position="66"/>
        <end position="245"/>
    </location>
</feature>
<dbReference type="RefSeq" id="WP_173142566.1">
    <property type="nucleotide sequence ID" value="NZ_CBCSGW010000119.1"/>
</dbReference>
<evidence type="ECO:0000256" key="3">
    <source>
        <dbReference type="ARBA" id="ARBA00022630"/>
    </source>
</evidence>
<evidence type="ECO:0000256" key="1">
    <source>
        <dbReference type="ARBA" id="ARBA00001974"/>
    </source>
</evidence>
<evidence type="ECO:0000259" key="6">
    <source>
        <dbReference type="PROSITE" id="PS51387"/>
    </source>
</evidence>
<keyword evidence="4" id="KW-0274">FAD</keyword>
<dbReference type="InterPro" id="IPR050416">
    <property type="entry name" value="FAD-linked_Oxidoreductase"/>
</dbReference>
<dbReference type="Gene3D" id="3.30.465.10">
    <property type="match status" value="1"/>
</dbReference>
<keyword evidence="8" id="KW-1185">Reference proteome</keyword>
<sequence>MSGPTRRGFLTGTAVIGGTALIGGVTAANTVTAASVTGQSVPDSAVIPASDPRYEDLVLRRTNERFFPRPQHFRLPSTTEQVVRAVNDAVRAGKRITVRSGGHCYENFVGDAAEVILDMSAMREVTFDRHRKAFMIESGATLWEVFQRLYLGWSVTIPGGQCGTVGAGGHIQGGGYGALSRLLGSVVDYLYAVEVVVVDRAGRARAVVATREPDDENRDLWWAHTGGGGGNFGVVTRYWMRSPGATGDDPAHLLPKPPAVTLSGRVIWSWRDITEKSFQRLLRNYGEWHERNSAPGSRYASLFSPLLIPRRNKGADPGGFTMVATMDGTLPDADALLRDYFAAVTDGVPATVKLTTNRLPWLTAVRAESLSESEQSGMHKLKAAYLRKRFTDDQIATAYKYLTSTDHNNELAVLGLLSYGGKVNTVAPDATALPQRDSIMKVIYTVSWADPSAEQANLDWLRRWYSEMYRDTGGMPVPNGVNDGSYINYADTDTLDPKWNKSGVPWHTLYYKDNYAKLQQVKARWDPRDVFHHAMSVKLPG</sequence>
<dbReference type="Pfam" id="PF01565">
    <property type="entry name" value="FAD_binding_4"/>
    <property type="match status" value="1"/>
</dbReference>
<dbReference type="SUPFAM" id="SSF56176">
    <property type="entry name" value="FAD-binding/transporter-associated domain-like"/>
    <property type="match status" value="1"/>
</dbReference>
<evidence type="ECO:0000256" key="2">
    <source>
        <dbReference type="ARBA" id="ARBA00005466"/>
    </source>
</evidence>
<evidence type="ECO:0000256" key="4">
    <source>
        <dbReference type="ARBA" id="ARBA00022827"/>
    </source>
</evidence>
<keyword evidence="5" id="KW-0560">Oxidoreductase</keyword>
<accession>A0ABX2FJR6</accession>
<reference evidence="7 8" key="1">
    <citation type="submission" date="2020-01" db="EMBL/GenBank/DDBJ databases">
        <title>Kibdelosporangium persica a novel Actinomycetes from a hot desert in Iran.</title>
        <authorList>
            <person name="Safaei N."/>
            <person name="Zaburannyi N."/>
            <person name="Mueller R."/>
            <person name="Wink J."/>
        </authorList>
    </citation>
    <scope>NUCLEOTIDE SEQUENCE [LARGE SCALE GENOMIC DNA]</scope>
    <source>
        <strain evidence="7 8">4NS15</strain>
    </source>
</reference>
<dbReference type="InterPro" id="IPR016169">
    <property type="entry name" value="FAD-bd_PCMH_sub2"/>
</dbReference>
<dbReference type="NCBIfam" id="TIGR01409">
    <property type="entry name" value="TAT_signal_seq"/>
    <property type="match status" value="1"/>
</dbReference>
<dbReference type="InterPro" id="IPR006094">
    <property type="entry name" value="Oxid_FAD_bind_N"/>
</dbReference>
<comment type="similarity">
    <text evidence="2">Belongs to the oxygen-dependent FAD-linked oxidoreductase family.</text>
</comment>
<evidence type="ECO:0000256" key="5">
    <source>
        <dbReference type="ARBA" id="ARBA00023002"/>
    </source>
</evidence>
<dbReference type="InterPro" id="IPR016166">
    <property type="entry name" value="FAD-bd_PCMH"/>
</dbReference>
<dbReference type="PANTHER" id="PTHR42973:SF39">
    <property type="entry name" value="FAD-BINDING PCMH-TYPE DOMAIN-CONTAINING PROTEIN"/>
    <property type="match status" value="1"/>
</dbReference>
<evidence type="ECO:0000313" key="7">
    <source>
        <dbReference type="EMBL" id="NRN71369.1"/>
    </source>
</evidence>
<dbReference type="PANTHER" id="PTHR42973">
    <property type="entry name" value="BINDING OXIDOREDUCTASE, PUTATIVE (AFU_ORTHOLOGUE AFUA_1G17690)-RELATED"/>
    <property type="match status" value="1"/>
</dbReference>
<name>A0ABX2FJR6_9PSEU</name>
<keyword evidence="3" id="KW-0285">Flavoprotein</keyword>
<dbReference type="InterPro" id="IPR012951">
    <property type="entry name" value="BBE"/>
</dbReference>
<dbReference type="EMBL" id="JAAATY010000062">
    <property type="protein sequence ID" value="NRN71369.1"/>
    <property type="molecule type" value="Genomic_DNA"/>
</dbReference>
<protein>
    <submittedName>
        <fullName evidence="7">FAD-binding oxidoreductase</fullName>
    </submittedName>
</protein>
<dbReference type="PROSITE" id="PS51318">
    <property type="entry name" value="TAT"/>
    <property type="match status" value="1"/>
</dbReference>
<proteinExistence type="inferred from homology"/>
<comment type="caution">
    <text evidence="7">The sequence shown here is derived from an EMBL/GenBank/DDBJ whole genome shotgun (WGS) entry which is preliminary data.</text>
</comment>
<dbReference type="InterPro" id="IPR036318">
    <property type="entry name" value="FAD-bd_PCMH-like_sf"/>
</dbReference>
<dbReference type="InterPro" id="IPR019546">
    <property type="entry name" value="TAT_signal_bac_arc"/>
</dbReference>
<dbReference type="Proteomes" id="UP000763557">
    <property type="component" value="Unassembled WGS sequence"/>
</dbReference>
<organism evidence="7 8">
    <name type="scientific">Kibdelosporangium persicum</name>
    <dbReference type="NCBI Taxonomy" id="2698649"/>
    <lineage>
        <taxon>Bacteria</taxon>
        <taxon>Bacillati</taxon>
        <taxon>Actinomycetota</taxon>
        <taxon>Actinomycetes</taxon>
        <taxon>Pseudonocardiales</taxon>
        <taxon>Pseudonocardiaceae</taxon>
        <taxon>Kibdelosporangium</taxon>
    </lineage>
</organism>
<dbReference type="Gene3D" id="3.40.462.20">
    <property type="match status" value="1"/>
</dbReference>
<dbReference type="PROSITE" id="PS51387">
    <property type="entry name" value="FAD_PCMH"/>
    <property type="match status" value="1"/>
</dbReference>
<gene>
    <name evidence="7" type="ORF">GC106_86490</name>
</gene>